<organism evidence="1 2">
    <name type="scientific">Corynebacterium vitaeruminis DSM 20294</name>
    <dbReference type="NCBI Taxonomy" id="1224164"/>
    <lineage>
        <taxon>Bacteria</taxon>
        <taxon>Bacillati</taxon>
        <taxon>Actinomycetota</taxon>
        <taxon>Actinomycetes</taxon>
        <taxon>Mycobacteriales</taxon>
        <taxon>Corynebacteriaceae</taxon>
        <taxon>Corynebacterium</taxon>
    </lineage>
</organism>
<dbReference type="Pfam" id="PF04328">
    <property type="entry name" value="Sel_put"/>
    <property type="match status" value="1"/>
</dbReference>
<dbReference type="STRING" id="1224164.B843_08170"/>
<dbReference type="eggNOG" id="COG2879">
    <property type="taxonomic scope" value="Bacteria"/>
</dbReference>
<accession>W5Y271</accession>
<evidence type="ECO:0008006" key="3">
    <source>
        <dbReference type="Google" id="ProtNLM"/>
    </source>
</evidence>
<dbReference type="PATRIC" id="fig|1224164.3.peg.1645"/>
<dbReference type="InterPro" id="IPR007423">
    <property type="entry name" value="Sel_put"/>
</dbReference>
<dbReference type="HOGENOM" id="CLU_171734_2_1_11"/>
<dbReference type="EMBL" id="CP004353">
    <property type="protein sequence ID" value="AHI23019.1"/>
    <property type="molecule type" value="Genomic_DNA"/>
</dbReference>
<dbReference type="RefSeq" id="WP_025253037.1">
    <property type="nucleotide sequence ID" value="NZ_CP004353.1"/>
</dbReference>
<sequence length="63" mass="7380">MQGITKVAKSVWWYLGAIIGDHDYDNYVAHCKATHPGCEILSKKEYWRERYSSQENNPQTRCC</sequence>
<proteinExistence type="predicted"/>
<dbReference type="Proteomes" id="UP000019222">
    <property type="component" value="Chromosome"/>
</dbReference>
<gene>
    <name evidence="1" type="ORF">B843_08170</name>
</gene>
<name>W5Y271_9CORY</name>
<dbReference type="AlphaFoldDB" id="W5Y271"/>
<evidence type="ECO:0000313" key="2">
    <source>
        <dbReference type="Proteomes" id="UP000019222"/>
    </source>
</evidence>
<dbReference type="KEGG" id="cvt:B843_08170"/>
<protein>
    <recommendedName>
        <fullName evidence="3">YbdD/YjiX family protein</fullName>
    </recommendedName>
</protein>
<keyword evidence="2" id="KW-1185">Reference proteome</keyword>
<evidence type="ECO:0000313" key="1">
    <source>
        <dbReference type="EMBL" id="AHI23019.1"/>
    </source>
</evidence>
<reference evidence="1 2" key="1">
    <citation type="submission" date="2013-02" db="EMBL/GenBank/DDBJ databases">
        <title>The complete genome sequence of Corynebacterium vitaeruminis DSM 20294.</title>
        <authorList>
            <person name="Ruckert C."/>
            <person name="Albersmeier A."/>
            <person name="Kalinowski J."/>
        </authorList>
    </citation>
    <scope>NUCLEOTIDE SEQUENCE [LARGE SCALE GENOMIC DNA]</scope>
    <source>
        <strain evidence="2">ATCC 10234</strain>
    </source>
</reference>